<dbReference type="Gene3D" id="3.50.50.60">
    <property type="entry name" value="FAD/NAD(P)-binding domain"/>
    <property type="match status" value="1"/>
</dbReference>
<dbReference type="Proteomes" id="UP001165679">
    <property type="component" value="Unassembled WGS sequence"/>
</dbReference>
<dbReference type="EMBL" id="JAPDNT010000004">
    <property type="protein sequence ID" value="MCW3474489.1"/>
    <property type="molecule type" value="Genomic_DNA"/>
</dbReference>
<dbReference type="GO" id="GO:0043639">
    <property type="term" value="P:benzoate catabolic process"/>
    <property type="evidence" value="ECO:0007669"/>
    <property type="project" value="InterPro"/>
</dbReference>
<dbReference type="GO" id="GO:0018659">
    <property type="term" value="F:4-hydroxybenzoate 3-monooxygenase activity"/>
    <property type="evidence" value="ECO:0007669"/>
    <property type="project" value="UniProtKB-EC"/>
</dbReference>
<keyword evidence="5" id="KW-1185">Reference proteome</keyword>
<dbReference type="InterPro" id="IPR012733">
    <property type="entry name" value="HB_mOase"/>
</dbReference>
<dbReference type="AlphaFoldDB" id="A0AA41YJS5"/>
<dbReference type="SUPFAM" id="SSF54373">
    <property type="entry name" value="FAD-linked reductases, C-terminal domain"/>
    <property type="match status" value="1"/>
</dbReference>
<dbReference type="RefSeq" id="WP_264713132.1">
    <property type="nucleotide sequence ID" value="NZ_JAPDNT010000004.1"/>
</dbReference>
<evidence type="ECO:0000256" key="2">
    <source>
        <dbReference type="ARBA" id="ARBA00023027"/>
    </source>
</evidence>
<dbReference type="GO" id="GO:0071949">
    <property type="term" value="F:FAD binding"/>
    <property type="evidence" value="ECO:0007669"/>
    <property type="project" value="InterPro"/>
</dbReference>
<name>A0AA41YJS5_9PROT</name>
<sequence>MRTQVGIVGAGPAGLLLSHLLHLQGIDSVILEARTRDYVQHRIRAGLMEHDSAALLRDAGVGARMDREGLVHEGIVLRFGGRSHRIPLAELSGGKTVMIYGQHEVVKDLIAARLAAGTPILFEASDVSVHDVATATPSIRFRHDGRDHTLACDIIAGCDGFHGICRPSLPAGHLSVFDRGYPFGWLGILAEVAPSNDELVYASHDNGFALLTMRSPTVSRLYLQCAPDEDVGAWSDDRIWAELQTRLADRDGFVLKEGPITQKGVTAMRSFVVEPMRAGRLFLLGDAAHIVPPTGAKGMNLAFSDVAILARALTAWYRTGNSDGLEAYSETALRRAWKAERFSWWMTSLLHKFDRHTPFERRLQQAELDYVTTSRAAATTLAENYVGLPLI</sequence>
<dbReference type="InterPro" id="IPR036188">
    <property type="entry name" value="FAD/NAD-bd_sf"/>
</dbReference>
<dbReference type="PRINTS" id="PR00420">
    <property type="entry name" value="RNGMNOXGNASE"/>
</dbReference>
<dbReference type="PANTHER" id="PTHR43476:SF4">
    <property type="entry name" value="BLR0106 PROTEIN"/>
    <property type="match status" value="1"/>
</dbReference>
<dbReference type="InterPro" id="IPR050631">
    <property type="entry name" value="PheA/TfdB_FAD_monoxygenase"/>
</dbReference>
<evidence type="ECO:0000313" key="5">
    <source>
        <dbReference type="Proteomes" id="UP001165679"/>
    </source>
</evidence>
<evidence type="ECO:0000313" key="4">
    <source>
        <dbReference type="EMBL" id="MCW3474489.1"/>
    </source>
</evidence>
<reference evidence="4" key="1">
    <citation type="submission" date="2022-09" db="EMBL/GenBank/DDBJ databases">
        <title>Rhodovastum sp. nov. RN2-1 isolated from soil in Seongnam, South Korea.</title>
        <authorList>
            <person name="Le N.T."/>
        </authorList>
    </citation>
    <scope>NUCLEOTIDE SEQUENCE</scope>
    <source>
        <strain evidence="4">RN2-1</strain>
    </source>
</reference>
<dbReference type="Gene3D" id="3.30.9.10">
    <property type="entry name" value="D-Amino Acid Oxidase, subunit A, domain 2"/>
    <property type="match status" value="1"/>
</dbReference>
<dbReference type="EC" id="1.14.13.2" evidence="4"/>
<organism evidence="4 5">
    <name type="scientific">Limobrevibacterium gyesilva</name>
    <dbReference type="NCBI Taxonomy" id="2991712"/>
    <lineage>
        <taxon>Bacteria</taxon>
        <taxon>Pseudomonadati</taxon>
        <taxon>Pseudomonadota</taxon>
        <taxon>Alphaproteobacteria</taxon>
        <taxon>Acetobacterales</taxon>
        <taxon>Acetobacteraceae</taxon>
        <taxon>Limobrevibacterium</taxon>
    </lineage>
</organism>
<gene>
    <name evidence="4" type="primary">pobA</name>
    <name evidence="4" type="ORF">OL599_07820</name>
</gene>
<protein>
    <submittedName>
        <fullName evidence="4">4-hydroxybenzoate 3-monooxygenase</fullName>
        <ecNumber evidence="4">1.14.13.2</ecNumber>
    </submittedName>
</protein>
<reference evidence="4" key="2">
    <citation type="submission" date="2022-10" db="EMBL/GenBank/DDBJ databases">
        <authorList>
            <person name="Trinh H.N."/>
        </authorList>
    </citation>
    <scope>NUCLEOTIDE SEQUENCE</scope>
    <source>
        <strain evidence="4">RN2-1</strain>
    </source>
</reference>
<accession>A0AA41YJS5</accession>
<dbReference type="SUPFAM" id="SSF51905">
    <property type="entry name" value="FAD/NAD(P)-binding domain"/>
    <property type="match status" value="1"/>
</dbReference>
<dbReference type="PANTHER" id="PTHR43476">
    <property type="entry name" value="3-(3-HYDROXY-PHENYL)PROPIONATE/3-HYDROXYCINNAMIC ACID HYDROXYLASE"/>
    <property type="match status" value="1"/>
</dbReference>
<evidence type="ECO:0000256" key="1">
    <source>
        <dbReference type="ARBA" id="ARBA00023002"/>
    </source>
</evidence>
<proteinExistence type="predicted"/>
<dbReference type="NCBIfam" id="TIGR02360">
    <property type="entry name" value="pbenz_hydroxyl"/>
    <property type="match status" value="1"/>
</dbReference>
<keyword evidence="2" id="KW-0520">NAD</keyword>
<dbReference type="Pfam" id="PF01494">
    <property type="entry name" value="FAD_binding_3"/>
    <property type="match status" value="1"/>
</dbReference>
<evidence type="ECO:0000259" key="3">
    <source>
        <dbReference type="Pfam" id="PF01494"/>
    </source>
</evidence>
<keyword evidence="1 4" id="KW-0560">Oxidoreductase</keyword>
<comment type="caution">
    <text evidence="4">The sequence shown here is derived from an EMBL/GenBank/DDBJ whole genome shotgun (WGS) entry which is preliminary data.</text>
</comment>
<dbReference type="InterPro" id="IPR002938">
    <property type="entry name" value="FAD-bd"/>
</dbReference>
<feature type="domain" description="FAD-binding" evidence="3">
    <location>
        <begin position="2"/>
        <end position="343"/>
    </location>
</feature>
<dbReference type="NCBIfam" id="NF006091">
    <property type="entry name" value="PRK08243.1"/>
    <property type="match status" value="1"/>
</dbReference>